<evidence type="ECO:0000256" key="2">
    <source>
        <dbReference type="ARBA" id="ARBA00022645"/>
    </source>
</evidence>
<keyword evidence="2 7" id="KW-0121">Carboxypeptidase</keyword>
<dbReference type="GO" id="GO:0006508">
    <property type="term" value="P:proteolysis"/>
    <property type="evidence" value="ECO:0007669"/>
    <property type="project" value="UniProtKB-KW"/>
</dbReference>
<evidence type="ECO:0000256" key="5">
    <source>
        <dbReference type="ARBA" id="ARBA00022801"/>
    </source>
</evidence>
<dbReference type="EMBL" id="JAIFTL010000020">
    <property type="protein sequence ID" value="KAG9326412.1"/>
    <property type="molecule type" value="Genomic_DNA"/>
</dbReference>
<comment type="caution">
    <text evidence="9">The sequence shown here is derived from an EMBL/GenBank/DDBJ whole genome shotgun (WGS) entry which is preliminary data.</text>
</comment>
<dbReference type="Proteomes" id="UP000717515">
    <property type="component" value="Unassembled WGS sequence"/>
</dbReference>
<dbReference type="InterPro" id="IPR001563">
    <property type="entry name" value="Peptidase_S10"/>
</dbReference>
<organism evidence="9 10">
    <name type="scientific">Mortierella alpina</name>
    <name type="common">Oleaginous fungus</name>
    <name type="synonym">Mortierella renispora</name>
    <dbReference type="NCBI Taxonomy" id="64518"/>
    <lineage>
        <taxon>Eukaryota</taxon>
        <taxon>Fungi</taxon>
        <taxon>Fungi incertae sedis</taxon>
        <taxon>Mucoromycota</taxon>
        <taxon>Mortierellomycotina</taxon>
        <taxon>Mortierellomycetes</taxon>
        <taxon>Mortierellales</taxon>
        <taxon>Mortierellaceae</taxon>
        <taxon>Mortierella</taxon>
    </lineage>
</organism>
<evidence type="ECO:0000256" key="7">
    <source>
        <dbReference type="RuleBase" id="RU361156"/>
    </source>
</evidence>
<dbReference type="PANTHER" id="PTHR11802:SF472">
    <property type="entry name" value="SERINE CARBOXYPEPTIDASE CPVL-RELATED"/>
    <property type="match status" value="1"/>
</dbReference>
<feature type="region of interest" description="Disordered" evidence="8">
    <location>
        <begin position="203"/>
        <end position="223"/>
    </location>
</feature>
<dbReference type="PRINTS" id="PR00724">
    <property type="entry name" value="CRBOXYPTASEC"/>
</dbReference>
<dbReference type="InterPro" id="IPR029058">
    <property type="entry name" value="AB_hydrolase_fold"/>
</dbReference>
<keyword evidence="3 7" id="KW-0645">Protease</keyword>
<evidence type="ECO:0000313" key="10">
    <source>
        <dbReference type="Proteomes" id="UP000717515"/>
    </source>
</evidence>
<feature type="chain" id="PRO_5040539039" description="Carboxypeptidase" evidence="7">
    <location>
        <begin position="28"/>
        <end position="635"/>
    </location>
</feature>
<dbReference type="AlphaFoldDB" id="A0A9P8AC45"/>
<keyword evidence="5 7" id="KW-0378">Hydrolase</keyword>
<feature type="signal peptide" evidence="7">
    <location>
        <begin position="1"/>
        <end position="27"/>
    </location>
</feature>
<evidence type="ECO:0000256" key="3">
    <source>
        <dbReference type="ARBA" id="ARBA00022670"/>
    </source>
</evidence>
<evidence type="ECO:0000256" key="6">
    <source>
        <dbReference type="ARBA" id="ARBA00023180"/>
    </source>
</evidence>
<dbReference type="SUPFAM" id="SSF53474">
    <property type="entry name" value="alpha/beta-Hydrolases"/>
    <property type="match status" value="1"/>
</dbReference>
<comment type="similarity">
    <text evidence="1 7">Belongs to the peptidase S10 family.</text>
</comment>
<dbReference type="Gene3D" id="3.40.50.1820">
    <property type="entry name" value="alpha/beta hydrolase"/>
    <property type="match status" value="1"/>
</dbReference>
<keyword evidence="4 7" id="KW-0732">Signal</keyword>
<dbReference type="EC" id="3.4.16.-" evidence="7"/>
<dbReference type="Pfam" id="PF00450">
    <property type="entry name" value="Peptidase_S10"/>
    <property type="match status" value="1"/>
</dbReference>
<accession>A0A9P8AC45</accession>
<dbReference type="InterPro" id="IPR018202">
    <property type="entry name" value="Ser_caboxypep_ser_AS"/>
</dbReference>
<evidence type="ECO:0000313" key="9">
    <source>
        <dbReference type="EMBL" id="KAG9326412.1"/>
    </source>
</evidence>
<sequence>MRPTLGQAALACTVLLLSTDYLQTVNADHSSTQGQVAFDAADLLTKDQDSLKEQPRQWSLPCTSLYHNKKLDTANSDYSGSCAGLLREEHRVGPLPWEDGQEPIQESFAGHFPIRSWQQDGYHGKASMFYWFFPAIKPKVKDPPLLVWLQGGPGSSSMIGLFFENGPIQVSENMKLTRRSVSWADEYSILFIDQPVGTGYSYVTRAKDGDSDGEDDYGEMDSKDPSQLILDQLQQELERDQQAEEQLFASMSGKDFEFKSTASREQKIKTRAPLYSQGYVKDQRGVAQDLLTFLDQFYQRYPEQRTADLYLTGESYAGKYVPAFAYGIMEQNKKRLQEDAQQDLGSKNYGFTTDSDSLIIPLKGIALGNSLTDPVSQVQIHADHAYYLGLVTRAQASQMEKLQDLSSKEAYQGRFMASYHYRQDVFEVFKNATGGVNWYDIRKGDVPNDWSRMEAFMNVPTVKDALNVFGPRLDFLKKQGVPEKEIERIERGRESTHYFKDPLVFKALNVDLMKSSAWMVSSLLDQGIKVTAFQGIFDFRDGVAGSHLWIEQLKWRGQKAFLEAERELWMVDGRLAGYVTQVPGLSRLTILGAGHLAPMDQNTNILAMIRDLVEGDALEKETVEEHSSKNSEHVV</sequence>
<evidence type="ECO:0000256" key="8">
    <source>
        <dbReference type="SAM" id="MobiDB-lite"/>
    </source>
</evidence>
<protein>
    <recommendedName>
        <fullName evidence="7">Carboxypeptidase</fullName>
        <ecNumber evidence="7">3.4.16.-</ecNumber>
    </recommendedName>
</protein>
<gene>
    <name evidence="9" type="ORF">KVV02_008032</name>
</gene>
<dbReference type="GO" id="GO:0004185">
    <property type="term" value="F:serine-type carboxypeptidase activity"/>
    <property type="evidence" value="ECO:0007669"/>
    <property type="project" value="UniProtKB-UniRule"/>
</dbReference>
<evidence type="ECO:0000256" key="4">
    <source>
        <dbReference type="ARBA" id="ARBA00022729"/>
    </source>
</evidence>
<dbReference type="PANTHER" id="PTHR11802">
    <property type="entry name" value="SERINE PROTEASE FAMILY S10 SERINE CARBOXYPEPTIDASE"/>
    <property type="match status" value="1"/>
</dbReference>
<reference evidence="9" key="1">
    <citation type="submission" date="2021-07" db="EMBL/GenBank/DDBJ databases">
        <title>Draft genome of Mortierella alpina, strain LL118, isolated from an aspen leaf litter sample.</title>
        <authorList>
            <person name="Yang S."/>
            <person name="Vinatzer B.A."/>
        </authorList>
    </citation>
    <scope>NUCLEOTIDE SEQUENCE</scope>
    <source>
        <strain evidence="9">LL118</strain>
    </source>
</reference>
<proteinExistence type="inferred from homology"/>
<keyword evidence="6" id="KW-0325">Glycoprotein</keyword>
<evidence type="ECO:0000256" key="1">
    <source>
        <dbReference type="ARBA" id="ARBA00009431"/>
    </source>
</evidence>
<name>A0A9P8AC45_MORAP</name>
<dbReference type="PROSITE" id="PS00131">
    <property type="entry name" value="CARBOXYPEPT_SER_SER"/>
    <property type="match status" value="1"/>
</dbReference>